<dbReference type="EMBL" id="CALNXK010000191">
    <property type="protein sequence ID" value="CAH3174507.1"/>
    <property type="molecule type" value="Genomic_DNA"/>
</dbReference>
<evidence type="ECO:0000313" key="5">
    <source>
        <dbReference type="Proteomes" id="UP001159405"/>
    </source>
</evidence>
<feature type="compositionally biased region" description="Low complexity" evidence="1">
    <location>
        <begin position="68"/>
        <end position="98"/>
    </location>
</feature>
<feature type="chain" id="PRO_5046925593" description="CTHRC1 C-terminal domain-containing protein" evidence="2">
    <location>
        <begin position="20"/>
        <end position="525"/>
    </location>
</feature>
<dbReference type="InterPro" id="IPR057873">
    <property type="entry name" value="CTHRC1_C"/>
</dbReference>
<protein>
    <recommendedName>
        <fullName evidence="3">CTHRC1 C-terminal domain-containing protein</fullName>
    </recommendedName>
</protein>
<gene>
    <name evidence="4" type="ORF">PLOB_00015222</name>
</gene>
<evidence type="ECO:0000256" key="2">
    <source>
        <dbReference type="SAM" id="SignalP"/>
    </source>
</evidence>
<feature type="region of interest" description="Disordered" evidence="1">
    <location>
        <begin position="311"/>
        <end position="387"/>
    </location>
</feature>
<feature type="region of interest" description="Disordered" evidence="1">
    <location>
        <begin position="33"/>
        <end position="105"/>
    </location>
</feature>
<feature type="domain" description="CTHRC1 C-terminal" evidence="3">
    <location>
        <begin position="107"/>
        <end position="240"/>
    </location>
</feature>
<evidence type="ECO:0000256" key="1">
    <source>
        <dbReference type="SAM" id="MobiDB-lite"/>
    </source>
</evidence>
<feature type="compositionally biased region" description="Low complexity" evidence="1">
    <location>
        <begin position="313"/>
        <end position="326"/>
    </location>
</feature>
<dbReference type="InterPro" id="IPR008160">
    <property type="entry name" value="Collagen"/>
</dbReference>
<accession>A0ABN8R728</accession>
<sequence length="525" mass="55736">MNFITILLTTCMVTKLAFSANQSTATRQCPTVINTSTSGVPGVPGVPGLNGRDGAKGDHGPVGPPGDKGPVGPPGDKGLKGDQGPAGPAGKMGPKGANGEQGNQGLQRNWKQCAWKNIYEGKDSGLIKDCVFTKAAGNTVLKVEYNGDIRIAGCLDCCSRWFFTFNGVECRKPFAIDGVMHIHVNHGRTDSNIHKVTQIGGYCEGIAKGTVRVGINVGSCVGKKAADAYTGWNSVTRIMIEEVPPSHMVGFALFQDFVMRDIASRLREIQSYRPKIDRTMSSVTILLTMCMVTKLAFSAKQSTVTHQCPTVISTSTSGVPGVPGVPGLNGRDGAKGDQGPVGPPGDKGPVGPQGDKGLRGDQGSAGSPGKMGPKGAKGEQGNQGLQRNWKQCAWKKDEGKDSGLIKDCVFKKVADNTALKVEYNGDFRIAYCLDCCSRWFFTFNGVECRKPFAIDGLMHIYRNHGRTDSNIHKVTQIGGYCEGIAKGTVRVGINVGSCVGKKAADAYTGFNSVTRIMIEEVPPSQ</sequence>
<dbReference type="Proteomes" id="UP001159405">
    <property type="component" value="Unassembled WGS sequence"/>
</dbReference>
<comment type="caution">
    <text evidence="4">The sequence shown here is derived from an EMBL/GenBank/DDBJ whole genome shotgun (WGS) entry which is preliminary data.</text>
</comment>
<name>A0ABN8R728_9CNID</name>
<evidence type="ECO:0000313" key="4">
    <source>
        <dbReference type="EMBL" id="CAH3174507.1"/>
    </source>
</evidence>
<dbReference type="PANTHER" id="PTHR24637">
    <property type="entry name" value="COLLAGEN"/>
    <property type="match status" value="1"/>
</dbReference>
<organism evidence="4 5">
    <name type="scientific">Porites lobata</name>
    <dbReference type="NCBI Taxonomy" id="104759"/>
    <lineage>
        <taxon>Eukaryota</taxon>
        <taxon>Metazoa</taxon>
        <taxon>Cnidaria</taxon>
        <taxon>Anthozoa</taxon>
        <taxon>Hexacorallia</taxon>
        <taxon>Scleractinia</taxon>
        <taxon>Fungiina</taxon>
        <taxon>Poritidae</taxon>
        <taxon>Porites</taxon>
    </lineage>
</organism>
<dbReference type="PANTHER" id="PTHR24637:SF421">
    <property type="entry name" value="CUTICLE COLLAGEN DPY-2"/>
    <property type="match status" value="1"/>
</dbReference>
<dbReference type="Pfam" id="PF25815">
    <property type="entry name" value="CTHRC1_C"/>
    <property type="match status" value="2"/>
</dbReference>
<dbReference type="Pfam" id="PF01391">
    <property type="entry name" value="Collagen"/>
    <property type="match status" value="2"/>
</dbReference>
<keyword evidence="5" id="KW-1185">Reference proteome</keyword>
<reference evidence="4 5" key="1">
    <citation type="submission" date="2022-05" db="EMBL/GenBank/DDBJ databases">
        <authorList>
            <consortium name="Genoscope - CEA"/>
            <person name="William W."/>
        </authorList>
    </citation>
    <scope>NUCLEOTIDE SEQUENCE [LARGE SCALE GENOMIC DNA]</scope>
</reference>
<proteinExistence type="predicted"/>
<feature type="domain" description="CTHRC1 C-terminal" evidence="3">
    <location>
        <begin position="386"/>
        <end position="518"/>
    </location>
</feature>
<feature type="signal peptide" evidence="2">
    <location>
        <begin position="1"/>
        <end position="19"/>
    </location>
</feature>
<evidence type="ECO:0000259" key="3">
    <source>
        <dbReference type="Pfam" id="PF25815"/>
    </source>
</evidence>
<keyword evidence="2" id="KW-0732">Signal</keyword>